<dbReference type="SUPFAM" id="SSF75304">
    <property type="entry name" value="Amidase signature (AS) enzymes"/>
    <property type="match status" value="1"/>
</dbReference>
<gene>
    <name evidence="8" type="ORF">K460DRAFT_413076</name>
</gene>
<reference evidence="8" key="1">
    <citation type="submission" date="2020-01" db="EMBL/GenBank/DDBJ databases">
        <authorList>
            <consortium name="DOE Joint Genome Institute"/>
            <person name="Haridas S."/>
            <person name="Albert R."/>
            <person name="Binder M."/>
            <person name="Bloem J."/>
            <person name="Labutti K."/>
            <person name="Salamov A."/>
            <person name="Andreopoulos B."/>
            <person name="Baker S.E."/>
            <person name="Barry K."/>
            <person name="Bills G."/>
            <person name="Bluhm B.H."/>
            <person name="Cannon C."/>
            <person name="Castanera R."/>
            <person name="Culley D.E."/>
            <person name="Daum C."/>
            <person name="Ezra D."/>
            <person name="Gonzalez J.B."/>
            <person name="Henrissat B."/>
            <person name="Kuo A."/>
            <person name="Liang C."/>
            <person name="Lipzen A."/>
            <person name="Lutzoni F."/>
            <person name="Magnuson J."/>
            <person name="Mondo S."/>
            <person name="Nolan M."/>
            <person name="Ohm R."/>
            <person name="Pangilinan J."/>
            <person name="Park H.-J."/>
            <person name="Ramirez L."/>
            <person name="Alfaro M."/>
            <person name="Sun H."/>
            <person name="Tritt A."/>
            <person name="Yoshinaga Y."/>
            <person name="Zwiers L.-H."/>
            <person name="Turgeon B.G."/>
            <person name="Goodwin S.B."/>
            <person name="Spatafora J.W."/>
            <person name="Crous P.W."/>
            <person name="Grigoriev I.V."/>
        </authorList>
    </citation>
    <scope>NUCLEOTIDE SEQUENCE</scope>
    <source>
        <strain evidence="8">CBS 394.84</strain>
    </source>
</reference>
<evidence type="ECO:0000256" key="1">
    <source>
        <dbReference type="ARBA" id="ARBA00001311"/>
    </source>
</evidence>
<evidence type="ECO:0000313" key="9">
    <source>
        <dbReference type="Proteomes" id="UP000800039"/>
    </source>
</evidence>
<dbReference type="PANTHER" id="PTHR46072:SF11">
    <property type="entry name" value="AMIDASE-RELATED"/>
    <property type="match status" value="1"/>
</dbReference>
<proteinExistence type="inferred from homology"/>
<comment type="catalytic activity">
    <reaction evidence="1">
        <text>a monocarboxylic acid amide + H2O = a monocarboxylate + NH4(+)</text>
        <dbReference type="Rhea" id="RHEA:12020"/>
        <dbReference type="ChEBI" id="CHEBI:15377"/>
        <dbReference type="ChEBI" id="CHEBI:28938"/>
        <dbReference type="ChEBI" id="CHEBI:35757"/>
        <dbReference type="ChEBI" id="CHEBI:83628"/>
        <dbReference type="EC" id="3.5.1.4"/>
    </reaction>
</comment>
<dbReference type="RefSeq" id="XP_040794090.1">
    <property type="nucleotide sequence ID" value="XM_040937582.1"/>
</dbReference>
<dbReference type="AlphaFoldDB" id="A0A9P4LEN1"/>
<dbReference type="PROSITE" id="PS00571">
    <property type="entry name" value="AMIDASES"/>
    <property type="match status" value="1"/>
</dbReference>
<dbReference type="InterPro" id="IPR036928">
    <property type="entry name" value="AS_sf"/>
</dbReference>
<feature type="binding site" evidence="6">
    <location>
        <position position="210"/>
    </location>
    <ligand>
        <name>substrate</name>
    </ligand>
</feature>
<feature type="binding site" evidence="6">
    <location>
        <position position="184"/>
    </location>
    <ligand>
        <name>substrate</name>
    </ligand>
</feature>
<evidence type="ECO:0000256" key="3">
    <source>
        <dbReference type="ARBA" id="ARBA00012922"/>
    </source>
</evidence>
<sequence>MTSEENWEKIAAAKRAALAEQIPPEYRVPKDQLPPESQLDVTTWPKESGWFSPRELEITGSTASRILKQIASKEWSSEEVTRAFCKRAAAAQQLTNCLSDAFFEEAIQSAKHLDDHLQRSGKLVGPLHGLPISLKDNFNIKGRDSTVGFTSLVNKPAEYNATLVDILERLGAVRYCKTNVPTAMMIAESVNNTFGRTLNPLNRKVTSGGSSGGESALIAFGGSALGVGTDIGGSLRIPAACTGIFTLRPSFGRFTTQRCRSGLAGQEAVQSVNGPMAKTLEDITMYSKAIVDAQPWLVDPKMLPIPWRQVELKKRLKIAVLWNDNVCMPTPPVTRALTETVEKLKKAGHEIIDWDPKLHATALGLLGRMFVADGGKSVEALLAPTGEPYRPEMVQYKDAKDSGVFELWKLHTERSELQRQYLEQWMSYDGLDAVLAPTTPYASVPHGDFKYVGYTGVYNVVDYATVSFPTEITVDKAKDKPVADHKPQSDFCKAAQDSYDHELVHGLPVSLQLIAQRLEEEKVLAMTDIVLQAIKSTD</sequence>
<dbReference type="EC" id="3.5.1.4" evidence="3"/>
<feature type="active site" description="Charge relay system" evidence="5">
    <location>
        <position position="135"/>
    </location>
</feature>
<dbReference type="EMBL" id="ML976614">
    <property type="protein sequence ID" value="KAF1851527.1"/>
    <property type="molecule type" value="Genomic_DNA"/>
</dbReference>
<dbReference type="InterPro" id="IPR020556">
    <property type="entry name" value="Amidase_CS"/>
</dbReference>
<comment type="caution">
    <text evidence="8">The sequence shown here is derived from an EMBL/GenBank/DDBJ whole genome shotgun (WGS) entry which is preliminary data.</text>
</comment>
<feature type="active site" description="Acyl-ester intermediate" evidence="5">
    <location>
        <position position="234"/>
    </location>
</feature>
<feature type="binding site" evidence="6">
    <location>
        <begin position="231"/>
        <end position="234"/>
    </location>
    <ligand>
        <name>substrate</name>
    </ligand>
</feature>
<evidence type="ECO:0000313" key="8">
    <source>
        <dbReference type="EMBL" id="KAF1851527.1"/>
    </source>
</evidence>
<comment type="similarity">
    <text evidence="2">Belongs to the amidase family.</text>
</comment>
<accession>A0A9P4LEN1</accession>
<dbReference type="PANTHER" id="PTHR46072">
    <property type="entry name" value="AMIDASE-RELATED-RELATED"/>
    <property type="match status" value="1"/>
</dbReference>
<dbReference type="GO" id="GO:0004040">
    <property type="term" value="F:amidase activity"/>
    <property type="evidence" value="ECO:0007669"/>
    <property type="project" value="UniProtKB-EC"/>
</dbReference>
<evidence type="ECO:0000256" key="5">
    <source>
        <dbReference type="PIRSR" id="PIRSR001221-1"/>
    </source>
</evidence>
<evidence type="ECO:0000256" key="4">
    <source>
        <dbReference type="ARBA" id="ARBA00022801"/>
    </source>
</evidence>
<dbReference type="Pfam" id="PF01425">
    <property type="entry name" value="Amidase"/>
    <property type="match status" value="1"/>
</dbReference>
<protein>
    <recommendedName>
        <fullName evidence="3">amidase</fullName>
        <ecNumber evidence="3">3.5.1.4</ecNumber>
    </recommendedName>
</protein>
<feature type="domain" description="Amidase" evidence="7">
    <location>
        <begin position="79"/>
        <end position="524"/>
    </location>
</feature>
<dbReference type="Proteomes" id="UP000800039">
    <property type="component" value="Unassembled WGS sequence"/>
</dbReference>
<name>A0A9P4LEN1_9PLEO</name>
<dbReference type="InterPro" id="IPR023631">
    <property type="entry name" value="Amidase_dom"/>
</dbReference>
<evidence type="ECO:0000259" key="7">
    <source>
        <dbReference type="Pfam" id="PF01425"/>
    </source>
</evidence>
<evidence type="ECO:0000256" key="6">
    <source>
        <dbReference type="PIRSR" id="PIRSR001221-2"/>
    </source>
</evidence>
<evidence type="ECO:0000256" key="2">
    <source>
        <dbReference type="ARBA" id="ARBA00009199"/>
    </source>
</evidence>
<dbReference type="Gene3D" id="3.90.1300.10">
    <property type="entry name" value="Amidase signature (AS) domain"/>
    <property type="match status" value="1"/>
</dbReference>
<organism evidence="8 9">
    <name type="scientific">Cucurbitaria berberidis CBS 394.84</name>
    <dbReference type="NCBI Taxonomy" id="1168544"/>
    <lineage>
        <taxon>Eukaryota</taxon>
        <taxon>Fungi</taxon>
        <taxon>Dikarya</taxon>
        <taxon>Ascomycota</taxon>
        <taxon>Pezizomycotina</taxon>
        <taxon>Dothideomycetes</taxon>
        <taxon>Pleosporomycetidae</taxon>
        <taxon>Pleosporales</taxon>
        <taxon>Pleosporineae</taxon>
        <taxon>Cucurbitariaceae</taxon>
        <taxon>Cucurbitaria</taxon>
    </lineage>
</organism>
<keyword evidence="9" id="KW-1185">Reference proteome</keyword>
<dbReference type="OrthoDB" id="6428749at2759"/>
<dbReference type="PIRSF" id="PIRSF001221">
    <property type="entry name" value="Amidase_fungi"/>
    <property type="match status" value="1"/>
</dbReference>
<feature type="active site" description="Charge relay system" evidence="5">
    <location>
        <position position="210"/>
    </location>
</feature>
<keyword evidence="4" id="KW-0378">Hydrolase</keyword>
<dbReference type="GeneID" id="63854832"/>